<dbReference type="PROSITE" id="PS50828">
    <property type="entry name" value="SMR"/>
    <property type="match status" value="1"/>
</dbReference>
<keyword evidence="4" id="KW-1185">Reference proteome</keyword>
<dbReference type="InterPro" id="IPR036063">
    <property type="entry name" value="Smr_dom_sf"/>
</dbReference>
<feature type="domain" description="Smr" evidence="2">
    <location>
        <begin position="302"/>
        <end position="355"/>
    </location>
</feature>
<evidence type="ECO:0000256" key="1">
    <source>
        <dbReference type="SAM" id="MobiDB-lite"/>
    </source>
</evidence>
<dbReference type="STRING" id="1297750.SAMN05444405_10444"/>
<dbReference type="Pfam" id="PF09640">
    <property type="entry name" value="DUF2027"/>
    <property type="match status" value="1"/>
</dbReference>
<reference evidence="3 4" key="1">
    <citation type="submission" date="2016-11" db="EMBL/GenBank/DDBJ databases">
        <authorList>
            <person name="Jaros S."/>
            <person name="Januszkiewicz K."/>
            <person name="Wedrychowicz H."/>
        </authorList>
    </citation>
    <scope>NUCLEOTIDE SEQUENCE [LARGE SCALE GENOMIC DNA]</scope>
    <source>
        <strain evidence="3 4">DSM 26991</strain>
    </source>
</reference>
<dbReference type="Proteomes" id="UP000184509">
    <property type="component" value="Unassembled WGS sequence"/>
</dbReference>
<dbReference type="EMBL" id="FQTV01000004">
    <property type="protein sequence ID" value="SHE93170.1"/>
    <property type="molecule type" value="Genomic_DNA"/>
</dbReference>
<dbReference type="InterPro" id="IPR036781">
    <property type="entry name" value="Smr_assoc-like_sf"/>
</dbReference>
<dbReference type="InterPro" id="IPR002625">
    <property type="entry name" value="Smr_dom"/>
</dbReference>
<dbReference type="Gene3D" id="2.60.40.1600">
    <property type="entry name" value="Smr-associated-like"/>
    <property type="match status" value="1"/>
</dbReference>
<sequence>MSIKIGDKVRFLSEVGGGIVTGFARNEQVIVEGEDGFEVPMLIRECVVIETDDYNLKRKPADTSKATSNESAKAEKKVEAPQITSRPTETREGEVLNVLLAYVPIDAKAISGTPFEAYLVNDSNYYIYYNYLSAEGKAWKSRSHGLIEPNTKLFLEEFNKDILNELEHVAVQLIAFKDSKSFMLKPAVSVELRIDTVKFYKLHTFRESVYFEDPALIYDIVKNDQPAKQMYVSAQEIEEALLGKKNVDRPAATPIVKRPVKNEVIEVDLHINELLDNTANMSNKEILDYQLGEFHKVLEENKNKKGQKIVFIHGKGDGVLRKAILDELKHKYKTYQSQDASFKEYGYGATMVTIK</sequence>
<dbReference type="Pfam" id="PF01713">
    <property type="entry name" value="Smr"/>
    <property type="match status" value="1"/>
</dbReference>
<protein>
    <submittedName>
        <fullName evidence="3">Smr domain-containing protein</fullName>
    </submittedName>
</protein>
<gene>
    <name evidence="3" type="ORF">SAMN05444405_10444</name>
</gene>
<dbReference type="Gene3D" id="3.30.1370.110">
    <property type="match status" value="1"/>
</dbReference>
<evidence type="ECO:0000313" key="3">
    <source>
        <dbReference type="EMBL" id="SHE93170.1"/>
    </source>
</evidence>
<accession>A0A1M4XIE2</accession>
<feature type="region of interest" description="Disordered" evidence="1">
    <location>
        <begin position="59"/>
        <end position="88"/>
    </location>
</feature>
<evidence type="ECO:0000259" key="2">
    <source>
        <dbReference type="PROSITE" id="PS50828"/>
    </source>
</evidence>
<name>A0A1M4XIE2_9BACE</name>
<dbReference type="SUPFAM" id="SSF158949">
    <property type="entry name" value="Smr-associated domain-like"/>
    <property type="match status" value="1"/>
</dbReference>
<evidence type="ECO:0000313" key="4">
    <source>
        <dbReference type="Proteomes" id="UP000184509"/>
    </source>
</evidence>
<dbReference type="AlphaFoldDB" id="A0A1M4XIE2"/>
<proteinExistence type="predicted"/>
<organism evidence="3 4">
    <name type="scientific">Bacteroides luti</name>
    <dbReference type="NCBI Taxonomy" id="1297750"/>
    <lineage>
        <taxon>Bacteria</taxon>
        <taxon>Pseudomonadati</taxon>
        <taxon>Bacteroidota</taxon>
        <taxon>Bacteroidia</taxon>
        <taxon>Bacteroidales</taxon>
        <taxon>Bacteroidaceae</taxon>
        <taxon>Bacteroides</taxon>
    </lineage>
</organism>
<dbReference type="InterPro" id="IPR018598">
    <property type="entry name" value="DUF2027"/>
</dbReference>